<evidence type="ECO:0000313" key="1">
    <source>
        <dbReference type="EMBL" id="SEP49799.1"/>
    </source>
</evidence>
<proteinExistence type="predicted"/>
<keyword evidence="2" id="KW-1185">Reference proteome</keyword>
<organism evidence="1 2">
    <name type="scientific">Amycolatopsis saalfeldensis</name>
    <dbReference type="NCBI Taxonomy" id="394193"/>
    <lineage>
        <taxon>Bacteria</taxon>
        <taxon>Bacillati</taxon>
        <taxon>Actinomycetota</taxon>
        <taxon>Actinomycetes</taxon>
        <taxon>Pseudonocardiales</taxon>
        <taxon>Pseudonocardiaceae</taxon>
        <taxon>Amycolatopsis</taxon>
    </lineage>
</organism>
<dbReference type="AlphaFoldDB" id="A0A1H8YCC5"/>
<accession>A0A1H8YCC5</accession>
<protein>
    <submittedName>
        <fullName evidence="1">Uncharacterized protein</fullName>
    </submittedName>
</protein>
<dbReference type="EMBL" id="FOEF01000013">
    <property type="protein sequence ID" value="SEP49799.1"/>
    <property type="molecule type" value="Genomic_DNA"/>
</dbReference>
<gene>
    <name evidence="1" type="ORF">SAMN04489732_113205</name>
</gene>
<dbReference type="Proteomes" id="UP000198582">
    <property type="component" value="Unassembled WGS sequence"/>
</dbReference>
<reference evidence="1 2" key="1">
    <citation type="submission" date="2016-10" db="EMBL/GenBank/DDBJ databases">
        <authorList>
            <person name="de Groot N.N."/>
        </authorList>
    </citation>
    <scope>NUCLEOTIDE SEQUENCE [LARGE SCALE GENOMIC DNA]</scope>
    <source>
        <strain evidence="1 2">DSM 44993</strain>
    </source>
</reference>
<name>A0A1H8YCC5_9PSEU</name>
<sequence>MWDWVGLGGEFAGGYGAAKVIGVGVKEAAGAAAAGHIPYNGGQGGLNRGIEAANKEGAAIAPAWEESGSGLANRLDKSEEWGQSAAAAGQGAAGVVPQIPTIIEQTGGNTSDDSKNLATTGSIYDLLGKAR</sequence>
<dbReference type="RefSeq" id="WP_091621708.1">
    <property type="nucleotide sequence ID" value="NZ_FOEF01000013.1"/>
</dbReference>
<evidence type="ECO:0000313" key="2">
    <source>
        <dbReference type="Proteomes" id="UP000198582"/>
    </source>
</evidence>